<dbReference type="GO" id="GO:0015074">
    <property type="term" value="P:DNA integration"/>
    <property type="evidence" value="ECO:0007669"/>
    <property type="project" value="InterPro"/>
</dbReference>
<dbReference type="SUPFAM" id="SSF53098">
    <property type="entry name" value="Ribonuclease H-like"/>
    <property type="match status" value="1"/>
</dbReference>
<dbReference type="PANTHER" id="PTHR46889:SF4">
    <property type="entry name" value="TRANSPOSASE INSO FOR INSERTION SEQUENCE ELEMENT IS911B-RELATED"/>
    <property type="match status" value="1"/>
</dbReference>
<dbReference type="PROSITE" id="PS50994">
    <property type="entry name" value="INTEGRASE"/>
    <property type="match status" value="1"/>
</dbReference>
<evidence type="ECO:0000256" key="1">
    <source>
        <dbReference type="ARBA" id="ARBA00002286"/>
    </source>
</evidence>
<keyword evidence="4" id="KW-1185">Reference proteome</keyword>
<comment type="function">
    <text evidence="1">Involved in the transposition of the insertion sequence.</text>
</comment>
<proteinExistence type="predicted"/>
<reference evidence="3 4" key="1">
    <citation type="submission" date="2017-06" db="EMBL/GenBank/DDBJ databases">
        <authorList>
            <consortium name="Pathogen Informatics"/>
        </authorList>
    </citation>
    <scope>NUCLEOTIDE SEQUENCE [LARGE SCALE GENOMIC DNA]</scope>
    <source>
        <strain evidence="3 4">NCTC13788</strain>
    </source>
</reference>
<organism evidence="3 4">
    <name type="scientific">Streptococcus merionis</name>
    <dbReference type="NCBI Taxonomy" id="400065"/>
    <lineage>
        <taxon>Bacteria</taxon>
        <taxon>Bacillati</taxon>
        <taxon>Bacillota</taxon>
        <taxon>Bacilli</taxon>
        <taxon>Lactobacillales</taxon>
        <taxon>Streptococcaceae</taxon>
        <taxon>Streptococcus</taxon>
    </lineage>
</organism>
<dbReference type="eggNOG" id="COG2801">
    <property type="taxonomic scope" value="Bacteria"/>
</dbReference>
<dbReference type="InterPro" id="IPR050900">
    <property type="entry name" value="Transposase_IS3/IS150/IS904"/>
</dbReference>
<dbReference type="KEGG" id="smen:SAMEA4412692_1998"/>
<dbReference type="AlphaFoldDB" id="A0A239SZY1"/>
<dbReference type="EMBL" id="LT906439">
    <property type="protein sequence ID" value="SNU90802.1"/>
    <property type="molecule type" value="Genomic_DNA"/>
</dbReference>
<evidence type="ECO:0000259" key="2">
    <source>
        <dbReference type="PROSITE" id="PS50994"/>
    </source>
</evidence>
<accession>A0A239SZY1</accession>
<dbReference type="Pfam" id="PF00665">
    <property type="entry name" value="rve"/>
    <property type="match status" value="1"/>
</dbReference>
<dbReference type="Pfam" id="PF13276">
    <property type="entry name" value="HTH_21"/>
    <property type="match status" value="1"/>
</dbReference>
<dbReference type="Gene3D" id="3.30.420.10">
    <property type="entry name" value="Ribonuclease H-like superfamily/Ribonuclease H"/>
    <property type="match status" value="1"/>
</dbReference>
<evidence type="ECO:0000313" key="4">
    <source>
        <dbReference type="Proteomes" id="UP000215185"/>
    </source>
</evidence>
<dbReference type="NCBIfam" id="NF033516">
    <property type="entry name" value="transpos_IS3"/>
    <property type="match status" value="1"/>
</dbReference>
<dbReference type="InterPro" id="IPR025948">
    <property type="entry name" value="HTH-like_dom"/>
</dbReference>
<dbReference type="Proteomes" id="UP000215185">
    <property type="component" value="Chromosome 1"/>
</dbReference>
<dbReference type="InterPro" id="IPR036397">
    <property type="entry name" value="RNaseH_sf"/>
</dbReference>
<evidence type="ECO:0000313" key="3">
    <source>
        <dbReference type="EMBL" id="SNU90802.1"/>
    </source>
</evidence>
<gene>
    <name evidence="3" type="ORF">SAMEA4412692_01998</name>
</gene>
<dbReference type="InterPro" id="IPR048020">
    <property type="entry name" value="Transpos_IS3"/>
</dbReference>
<protein>
    <submittedName>
        <fullName evidence="3">Transposase</fullName>
    </submittedName>
</protein>
<sequence>MILDCFSVPKSTYYRWVKSLEKTDTRPDVITDKIEELCLNYQFIYGYRTITRLLRREHGLLVNAKKVYRIMKENGWLCRTKPKKSPNLGKPYYVTDNKLDRDFQSEKPLHKLVTDITYLYFGNCKLYLSSIMDLYNREIVAYSISDVQDTNFVLDTLNQLELPKGAILHSDQGSVYTSKVYYQSCMEKGITRSMSRKGTPADNACIEWFHSVLKSETFYLHNWRNLNKDSITDIVKSYITFYNETRLYNFCSG</sequence>
<feature type="domain" description="Integrase catalytic" evidence="2">
    <location>
        <begin position="104"/>
        <end position="253"/>
    </location>
</feature>
<dbReference type="PANTHER" id="PTHR46889">
    <property type="entry name" value="TRANSPOSASE INSF FOR INSERTION SEQUENCE IS3B-RELATED"/>
    <property type="match status" value="1"/>
</dbReference>
<dbReference type="GO" id="GO:0003676">
    <property type="term" value="F:nucleic acid binding"/>
    <property type="evidence" value="ECO:0007669"/>
    <property type="project" value="InterPro"/>
</dbReference>
<dbReference type="InterPro" id="IPR012337">
    <property type="entry name" value="RNaseH-like_sf"/>
</dbReference>
<name>A0A239SZY1_9STRE</name>
<dbReference type="InterPro" id="IPR001584">
    <property type="entry name" value="Integrase_cat-core"/>
</dbReference>